<feature type="region of interest" description="Disordered" evidence="1">
    <location>
        <begin position="260"/>
        <end position="280"/>
    </location>
</feature>
<organism evidence="2">
    <name type="scientific">Psilocybe cubensis</name>
    <name type="common">Psychedelic mushroom</name>
    <name type="synonym">Stropharia cubensis</name>
    <dbReference type="NCBI Taxonomy" id="181762"/>
    <lineage>
        <taxon>Eukaryota</taxon>
        <taxon>Fungi</taxon>
        <taxon>Dikarya</taxon>
        <taxon>Basidiomycota</taxon>
        <taxon>Agaricomycotina</taxon>
        <taxon>Agaricomycetes</taxon>
        <taxon>Agaricomycetidae</taxon>
        <taxon>Agaricales</taxon>
        <taxon>Agaricineae</taxon>
        <taxon>Strophariaceae</taxon>
        <taxon>Psilocybe</taxon>
    </lineage>
</organism>
<evidence type="ECO:0000256" key="1">
    <source>
        <dbReference type="SAM" id="MobiDB-lite"/>
    </source>
</evidence>
<comment type="caution">
    <text evidence="2">The sequence shown here is derived from an EMBL/GenBank/DDBJ whole genome shotgun (WGS) entry which is preliminary data.</text>
</comment>
<dbReference type="EMBL" id="JAFIQS010000003">
    <property type="protein sequence ID" value="KAG5171930.1"/>
    <property type="molecule type" value="Genomic_DNA"/>
</dbReference>
<reference evidence="2" key="1">
    <citation type="submission" date="2021-02" db="EMBL/GenBank/DDBJ databases">
        <title>Psilocybe cubensis genome.</title>
        <authorList>
            <person name="Mckernan K.J."/>
            <person name="Crawford S."/>
            <person name="Trippe A."/>
            <person name="Kane L.T."/>
            <person name="Mclaughlin S."/>
        </authorList>
    </citation>
    <scope>NUCLEOTIDE SEQUENCE [LARGE SCALE GENOMIC DNA]</scope>
    <source>
        <strain evidence="2">MGC-MH-2018</strain>
    </source>
</reference>
<accession>A0A8H7Y689</accession>
<feature type="region of interest" description="Disordered" evidence="1">
    <location>
        <begin position="1"/>
        <end position="21"/>
    </location>
</feature>
<feature type="compositionally biased region" description="Polar residues" evidence="1">
    <location>
        <begin position="1"/>
        <end position="12"/>
    </location>
</feature>
<name>A0A8H7Y689_PSICU</name>
<sequence length="365" mass="41766">MSGPQSQFSTRKGSIEESFRPFEHTKRVQRLYVPENPNDPDRVFSEYDWKNQTYTTTLRSVPQCPPAPRLPHIEAFESINDANSSGSRSILEETVALTSRSKNIPRQNPRSIPDEALISSMLLSTSPLSISCNATSSYDYPSSPIARTSSLPSPLEQSIIANAELDRDVHFPSSPSVRSSKRLPENRPRRVSFARRSRSDSRKTMVDEELSGHSNPHNSTAYRRNRSCTWSSDVTAVEFSEDSVKLLDDECVWDECDDGDDDELPEVQTPEPWEPRGEAFRRRTSLRRRRPSMQSYLEESAEEDIGESLSAEDFTEEVEPRKETRVEHILSAIHYRYVSMGLRVQLAMHRTEKKVVRKLSSRRKN</sequence>
<dbReference type="OrthoDB" id="3070281at2759"/>
<gene>
    <name evidence="2" type="ORF">JR316_004019</name>
</gene>
<dbReference type="AlphaFoldDB" id="A0A8H7Y689"/>
<protein>
    <submittedName>
        <fullName evidence="2">Uncharacterized protein</fullName>
    </submittedName>
</protein>
<proteinExistence type="predicted"/>
<feature type="region of interest" description="Disordered" evidence="1">
    <location>
        <begin position="285"/>
        <end position="304"/>
    </location>
</feature>
<feature type="compositionally biased region" description="Polar residues" evidence="1">
    <location>
        <begin position="212"/>
        <end position="226"/>
    </location>
</feature>
<evidence type="ECO:0000313" key="2">
    <source>
        <dbReference type="EMBL" id="KAG5171930.1"/>
    </source>
</evidence>
<feature type="region of interest" description="Disordered" evidence="1">
    <location>
        <begin position="166"/>
        <end position="226"/>
    </location>
</feature>
<feature type="compositionally biased region" description="Basic and acidic residues" evidence="1">
    <location>
        <begin position="197"/>
        <end position="206"/>
    </location>
</feature>